<comment type="caution">
    <text evidence="5">The sequence shown here is derived from an EMBL/GenBank/DDBJ whole genome shotgun (WGS) entry which is preliminary data.</text>
</comment>
<evidence type="ECO:0000313" key="5">
    <source>
        <dbReference type="EMBL" id="MFD2800631.1"/>
    </source>
</evidence>
<accession>A0ABW5WBL0</accession>
<dbReference type="InterPro" id="IPR020904">
    <property type="entry name" value="Sc_DH/Rdtase_CS"/>
</dbReference>
<dbReference type="SUPFAM" id="SSF51735">
    <property type="entry name" value="NAD(P)-binding Rossmann-fold domains"/>
    <property type="match status" value="1"/>
</dbReference>
<dbReference type="PROSITE" id="PS00061">
    <property type="entry name" value="ADH_SHORT"/>
    <property type="match status" value="1"/>
</dbReference>
<organism evidence="5 6">
    <name type="scientific">Prauserella oleivorans</name>
    <dbReference type="NCBI Taxonomy" id="1478153"/>
    <lineage>
        <taxon>Bacteria</taxon>
        <taxon>Bacillati</taxon>
        <taxon>Actinomycetota</taxon>
        <taxon>Actinomycetes</taxon>
        <taxon>Pseudonocardiales</taxon>
        <taxon>Pseudonocardiaceae</taxon>
        <taxon>Prauserella</taxon>
    </lineage>
</organism>
<comment type="similarity">
    <text evidence="1 4">Belongs to the short-chain dehydrogenases/reductases (SDR) family.</text>
</comment>
<gene>
    <name evidence="5" type="ORF">ACFS2C_14650</name>
</gene>
<proteinExistence type="inferred from homology"/>
<evidence type="ECO:0000256" key="2">
    <source>
        <dbReference type="ARBA" id="ARBA00023002"/>
    </source>
</evidence>
<dbReference type="InterPro" id="IPR023985">
    <property type="entry name" value="SDR_subfam_1"/>
</dbReference>
<dbReference type="EMBL" id="JBHUOF010000019">
    <property type="protein sequence ID" value="MFD2800631.1"/>
    <property type="molecule type" value="Genomic_DNA"/>
</dbReference>
<name>A0ABW5WBL0_9PSEU</name>
<keyword evidence="6" id="KW-1185">Reference proteome</keyword>
<dbReference type="PANTHER" id="PTHR24321">
    <property type="entry name" value="DEHYDROGENASES, SHORT CHAIN"/>
    <property type="match status" value="1"/>
</dbReference>
<dbReference type="PRINTS" id="PR00081">
    <property type="entry name" value="GDHRDH"/>
</dbReference>
<dbReference type="PRINTS" id="PR00080">
    <property type="entry name" value="SDRFAMILY"/>
</dbReference>
<dbReference type="Gene3D" id="3.40.50.720">
    <property type="entry name" value="NAD(P)-binding Rossmann-like Domain"/>
    <property type="match status" value="1"/>
</dbReference>
<dbReference type="PANTHER" id="PTHR24321:SF8">
    <property type="entry name" value="ESTRADIOL 17-BETA-DEHYDROGENASE 8-RELATED"/>
    <property type="match status" value="1"/>
</dbReference>
<sequence length="284" mass="30822">MGKLDGKVAFVTGAARGQGREHALALAREGADIIGIDIARDIATVPYSLATEQDLKATGADVEALGRRALFVKADVRNTADLDDVVARGIRDFGKIDIVVANAGIYSQDNFWEMSEEKWQDMIDVNLTGVWRSVKAVAPHLIERQEGSVVLTASVNGFQPGYQLSHYVASKHAVVGLTKNFANELAPYGVRVNAVAPGAIDTTMLNNPPIYERFAGNPNGTREDAWESVRHFHLLKDRSMLPSEAVSKAIVWLVSDDAEHITGIALPVDAGHLAMDGYNPYPFK</sequence>
<evidence type="ECO:0000313" key="6">
    <source>
        <dbReference type="Proteomes" id="UP001597478"/>
    </source>
</evidence>
<keyword evidence="2" id="KW-0560">Oxidoreductase</keyword>
<dbReference type="InterPro" id="IPR036291">
    <property type="entry name" value="NAD(P)-bd_dom_sf"/>
</dbReference>
<dbReference type="InterPro" id="IPR002347">
    <property type="entry name" value="SDR_fam"/>
</dbReference>
<dbReference type="NCBIfam" id="TIGR03971">
    <property type="entry name" value="SDR_subfam_1"/>
    <property type="match status" value="1"/>
</dbReference>
<dbReference type="NCBIfam" id="NF009467">
    <property type="entry name" value="PRK12826.1-3"/>
    <property type="match status" value="1"/>
</dbReference>
<dbReference type="RefSeq" id="WP_377392197.1">
    <property type="nucleotide sequence ID" value="NZ_JBHSAN010000028.1"/>
</dbReference>
<evidence type="ECO:0000256" key="1">
    <source>
        <dbReference type="ARBA" id="ARBA00006484"/>
    </source>
</evidence>
<reference evidence="6" key="1">
    <citation type="journal article" date="2019" name="Int. J. Syst. Evol. Microbiol.">
        <title>The Global Catalogue of Microorganisms (GCM) 10K type strain sequencing project: providing services to taxonomists for standard genome sequencing and annotation.</title>
        <authorList>
            <consortium name="The Broad Institute Genomics Platform"/>
            <consortium name="The Broad Institute Genome Sequencing Center for Infectious Disease"/>
            <person name="Wu L."/>
            <person name="Ma J."/>
        </authorList>
    </citation>
    <scope>NUCLEOTIDE SEQUENCE [LARGE SCALE GENOMIC DNA]</scope>
    <source>
        <strain evidence="6">IBRC-M 10906</strain>
    </source>
</reference>
<protein>
    <submittedName>
        <fullName evidence="5">Mycofactocin-coupled SDR family oxidoreductase</fullName>
    </submittedName>
</protein>
<dbReference type="CDD" id="cd05233">
    <property type="entry name" value="SDR_c"/>
    <property type="match status" value="1"/>
</dbReference>
<dbReference type="Proteomes" id="UP001597478">
    <property type="component" value="Unassembled WGS sequence"/>
</dbReference>
<dbReference type="Pfam" id="PF00106">
    <property type="entry name" value="adh_short"/>
    <property type="match status" value="1"/>
</dbReference>
<evidence type="ECO:0000256" key="4">
    <source>
        <dbReference type="RuleBase" id="RU000363"/>
    </source>
</evidence>
<evidence type="ECO:0000256" key="3">
    <source>
        <dbReference type="ARBA" id="ARBA00023027"/>
    </source>
</evidence>
<keyword evidence="3" id="KW-0520">NAD</keyword>